<reference evidence="2" key="1">
    <citation type="submission" date="2025-08" db="UniProtKB">
        <authorList>
            <consortium name="RefSeq"/>
        </authorList>
    </citation>
    <scope>IDENTIFICATION</scope>
</reference>
<dbReference type="Pfam" id="PF04268">
    <property type="entry name" value="SoxG"/>
    <property type="match status" value="1"/>
</dbReference>
<evidence type="ECO:0000313" key="1">
    <source>
        <dbReference type="Proteomes" id="UP000675920"/>
    </source>
</evidence>
<keyword evidence="1" id="KW-1185">Reference proteome</keyword>
<dbReference type="Gene3D" id="3.30.1360.120">
    <property type="entry name" value="Probable tRNA modification gtpase trme, domain 1"/>
    <property type="match status" value="1"/>
</dbReference>
<sequence>MSKVFTPVARSPLAHLELGKRARKQDERCAVWANELPVGGYISLRGEATDAAFLQAVAGVLGGALPTVPCTFALLPKAEALWLGPDEWMLLCAHKDVAALVAALEGALAGIHHQVADNSGGYTRVTLRGSKAATALAHVSVYDYASLAEGRVVGSTFGKSSAYIRRDGEGYLVLFRRSFAEYIWKYLERAATPYGFGVCTLEPASAPARAKVAA</sequence>
<dbReference type="AlphaFoldDB" id="A0A8B6X2B0"/>
<dbReference type="Proteomes" id="UP000675920">
    <property type="component" value="Unplaced"/>
</dbReference>
<accession>A0A8B6X2B0</accession>
<dbReference type="RefSeq" id="WP_028310560.1">
    <property type="nucleotide sequence ID" value="NZ_AXWS01000007.1"/>
</dbReference>
<dbReference type="Gene3D" id="3.30.70.1520">
    <property type="entry name" value="Heterotetrameric sarcosine oxidase"/>
    <property type="match status" value="1"/>
</dbReference>
<proteinExistence type="predicted"/>
<dbReference type="InterPro" id="IPR027266">
    <property type="entry name" value="TrmE/GcvT-like"/>
</dbReference>
<organism evidence="1 2">
    <name type="scientific">Derxia gummosa DSM 723</name>
    <dbReference type="NCBI Taxonomy" id="1121388"/>
    <lineage>
        <taxon>Bacteria</taxon>
        <taxon>Pseudomonadati</taxon>
        <taxon>Pseudomonadota</taxon>
        <taxon>Betaproteobacteria</taxon>
        <taxon>Burkholderiales</taxon>
        <taxon>Alcaligenaceae</taxon>
        <taxon>Derxia</taxon>
    </lineage>
</organism>
<evidence type="ECO:0000313" key="2">
    <source>
        <dbReference type="RefSeq" id="WP_028310560.1"/>
    </source>
</evidence>
<name>A0A8B6X2B0_9BURK</name>
<dbReference type="SUPFAM" id="SSF103025">
    <property type="entry name" value="Folate-binding domain"/>
    <property type="match status" value="1"/>
</dbReference>
<protein>
    <submittedName>
        <fullName evidence="2">Sarcosine oxidase subunit gamma</fullName>
    </submittedName>
</protein>
<dbReference type="OrthoDB" id="9814782at2"/>
<dbReference type="InterPro" id="IPR007375">
    <property type="entry name" value="SoxG"/>
</dbReference>